<keyword evidence="1" id="KW-0732">Signal</keyword>
<dbReference type="Proteomes" id="UP000095023">
    <property type="component" value="Unassembled WGS sequence"/>
</dbReference>
<dbReference type="AlphaFoldDB" id="A0A1E4TJU2"/>
<name>A0A1E4TJU2_9ASCO</name>
<evidence type="ECO:0000256" key="1">
    <source>
        <dbReference type="SAM" id="SignalP"/>
    </source>
</evidence>
<proteinExistence type="predicted"/>
<protein>
    <recommendedName>
        <fullName evidence="4">Extracellular membrane protein CFEM domain-containing protein</fullName>
    </recommendedName>
</protein>
<organism evidence="2 3">
    <name type="scientific">Tortispora caseinolytica NRRL Y-17796</name>
    <dbReference type="NCBI Taxonomy" id="767744"/>
    <lineage>
        <taxon>Eukaryota</taxon>
        <taxon>Fungi</taxon>
        <taxon>Dikarya</taxon>
        <taxon>Ascomycota</taxon>
        <taxon>Saccharomycotina</taxon>
        <taxon>Trigonopsidomycetes</taxon>
        <taxon>Trigonopsidales</taxon>
        <taxon>Trigonopsidaceae</taxon>
        <taxon>Tortispora</taxon>
    </lineage>
</organism>
<reference evidence="3" key="1">
    <citation type="submission" date="2016-02" db="EMBL/GenBank/DDBJ databases">
        <title>Comparative genomics of biotechnologically important yeasts.</title>
        <authorList>
            <consortium name="DOE Joint Genome Institute"/>
            <person name="Riley R."/>
            <person name="Haridas S."/>
            <person name="Wolfe K.H."/>
            <person name="Lopes M.R."/>
            <person name="Hittinger C.T."/>
            <person name="Goker M."/>
            <person name="Salamov A."/>
            <person name="Wisecaver J."/>
            <person name="Long T.M."/>
            <person name="Aerts A.L."/>
            <person name="Barry K."/>
            <person name="Choi C."/>
            <person name="Clum A."/>
            <person name="Coughlan A.Y."/>
            <person name="Deshpande S."/>
            <person name="Douglass A.P."/>
            <person name="Hanson S.J."/>
            <person name="Klenk H.-P."/>
            <person name="Labutti K."/>
            <person name="Lapidus A."/>
            <person name="Lindquist E."/>
            <person name="Lipzen A."/>
            <person name="Meier-Kolthoff J.P."/>
            <person name="Ohm R.A."/>
            <person name="Otillar R.P."/>
            <person name="Pangilinan J."/>
            <person name="Peng Y."/>
            <person name="Rokas A."/>
            <person name="Rosa C.A."/>
            <person name="Scheuner C."/>
            <person name="Sibirny A.A."/>
            <person name="Slot J.C."/>
            <person name="Stielow J.B."/>
            <person name="Sun H."/>
            <person name="Kurtzman C.P."/>
            <person name="Blackwell M."/>
            <person name="Jeffries T.W."/>
            <person name="Grigoriev I.V."/>
        </authorList>
    </citation>
    <scope>NUCLEOTIDE SEQUENCE [LARGE SCALE GENOMIC DNA]</scope>
    <source>
        <strain evidence="3">NRRL Y-17796</strain>
    </source>
</reference>
<keyword evidence="3" id="KW-1185">Reference proteome</keyword>
<feature type="signal peptide" evidence="1">
    <location>
        <begin position="1"/>
        <end position="21"/>
    </location>
</feature>
<gene>
    <name evidence="2" type="ORF">CANCADRAFT_80678</name>
</gene>
<feature type="chain" id="PRO_5009163230" description="Extracellular membrane protein CFEM domain-containing protein" evidence="1">
    <location>
        <begin position="22"/>
        <end position="245"/>
    </location>
</feature>
<dbReference type="EMBL" id="KV453841">
    <property type="protein sequence ID" value="ODV91987.1"/>
    <property type="molecule type" value="Genomic_DNA"/>
</dbReference>
<accession>A0A1E4TJU2</accession>
<evidence type="ECO:0008006" key="4">
    <source>
        <dbReference type="Google" id="ProtNLM"/>
    </source>
</evidence>
<evidence type="ECO:0000313" key="3">
    <source>
        <dbReference type="Proteomes" id="UP000095023"/>
    </source>
</evidence>
<evidence type="ECO:0000313" key="2">
    <source>
        <dbReference type="EMBL" id="ODV91987.1"/>
    </source>
</evidence>
<sequence length="245" mass="25596">MRATSLNLIAVALALASVAIAEPAAGPLVTPPPSVRRIAKRAAMAKAQDNTDNVNWDELASLYMSYFENLETYSFDDYSYTGDFDDIASDFDEGCAWSCYSKVVASSCYANYESIGNDYCGLCQEDGEVPSEIQGCMSESCQNEEVSSFSQDVFNLCEFYSNYVVTASDAANDGDATISTEAATATTATATATAEASSAASASAASTDSGSSGSRSGSSHLAQTPSFTFLSSIGLISLALVAYAL</sequence>